<evidence type="ECO:0000313" key="3">
    <source>
        <dbReference type="EMBL" id="QJQ82613.1"/>
    </source>
</evidence>
<evidence type="ECO:0000256" key="1">
    <source>
        <dbReference type="SAM" id="Phobius"/>
    </source>
</evidence>
<dbReference type="EMBL" id="MT424636">
    <property type="protein sequence ID" value="QJQ82613.1"/>
    <property type="molecule type" value="Genomic_DNA"/>
</dbReference>
<accession>A0A6M4EN61</accession>
<evidence type="ECO:0000313" key="4">
    <source>
        <dbReference type="Proteomes" id="UP000502509"/>
    </source>
</evidence>
<feature type="domain" description="DUF6450" evidence="2">
    <location>
        <begin position="9"/>
        <end position="57"/>
    </location>
</feature>
<reference evidence="3 4" key="1">
    <citation type="submission" date="2020-05" db="EMBL/GenBank/DDBJ databases">
        <title>Programmed transcriptomes of a marine cyanopodovirus and its Synechococcus host during infection.</title>
        <authorList>
            <person name="Huang S."/>
        </authorList>
    </citation>
    <scope>NUCLEOTIDE SEQUENCE [LARGE SCALE GENOMIC DNA]</scope>
</reference>
<dbReference type="Pfam" id="PF20048">
    <property type="entry name" value="DUF6450"/>
    <property type="match status" value="1"/>
</dbReference>
<feature type="transmembrane region" description="Helical" evidence="1">
    <location>
        <begin position="9"/>
        <end position="30"/>
    </location>
</feature>
<dbReference type="InterPro" id="IPR045610">
    <property type="entry name" value="DUF6450"/>
</dbReference>
<proteinExistence type="predicted"/>
<organism evidence="3 4">
    <name type="scientific">Synechococcus phage S-SBP1</name>
    <dbReference type="NCBI Taxonomy" id="2735125"/>
    <lineage>
        <taxon>Viruses</taxon>
        <taxon>Duplodnaviria</taxon>
        <taxon>Heunggongvirae</taxon>
        <taxon>Uroviricota</taxon>
        <taxon>Caudoviricetes</taxon>
        <taxon>Autographivirales</taxon>
        <taxon>Sechaudvirinae</taxon>
        <taxon>Spiovirus</taxon>
        <taxon>Spiovirus sbp1</taxon>
    </lineage>
</organism>
<keyword evidence="1" id="KW-1133">Transmembrane helix</keyword>
<sequence length="58" mass="6491">MDKNNKTEGFIKFIVLVWSAGLLTASYAGWMEKMDPTYVASILSGTLATFSITREKKE</sequence>
<keyword evidence="1" id="KW-0812">Transmembrane</keyword>
<dbReference type="Proteomes" id="UP000502509">
    <property type="component" value="Segment"/>
</dbReference>
<keyword evidence="4" id="KW-1185">Reference proteome</keyword>
<gene>
    <name evidence="3" type="ORF">SSBP1_gp47</name>
</gene>
<evidence type="ECO:0000259" key="2">
    <source>
        <dbReference type="Pfam" id="PF20048"/>
    </source>
</evidence>
<keyword evidence="1" id="KW-0472">Membrane</keyword>
<name>A0A6M4EN61_9CAUD</name>
<protein>
    <recommendedName>
        <fullName evidence="2">DUF6450 domain-containing protein</fullName>
    </recommendedName>
</protein>